<keyword evidence="3" id="KW-1185">Reference proteome</keyword>
<dbReference type="RefSeq" id="WP_167961445.1">
    <property type="nucleotide sequence ID" value="NZ_CP050831.1"/>
</dbReference>
<dbReference type="Proteomes" id="UP000501780">
    <property type="component" value="Chromosome"/>
</dbReference>
<feature type="region of interest" description="Disordered" evidence="1">
    <location>
        <begin position="84"/>
        <end position="139"/>
    </location>
</feature>
<dbReference type="EMBL" id="CP050831">
    <property type="protein sequence ID" value="QIU93886.1"/>
    <property type="molecule type" value="Genomic_DNA"/>
</dbReference>
<proteinExistence type="predicted"/>
<feature type="compositionally biased region" description="Basic and acidic residues" evidence="1">
    <location>
        <begin position="106"/>
        <end position="116"/>
    </location>
</feature>
<gene>
    <name evidence="2" type="ORF">BacF7301_06890</name>
</gene>
<name>A0A6H0KKB3_9BACE</name>
<dbReference type="KEGG" id="bfc:BacF7301_06890"/>
<dbReference type="PROSITE" id="PS51257">
    <property type="entry name" value="PROKAR_LIPOPROTEIN"/>
    <property type="match status" value="1"/>
</dbReference>
<sequence>MKATTNIYQIIFASLLLVGCTKVDLCDEGTHPHVVDGFSVTYDWSGLELSDDETPERLYFVATRILNTRHMVYQTNKDGQFWVEKSEEEKEPETTPGDSGPETPGDDNKPATRDDNVTETPDDDNTEPGGEYQPDIKLPGGEYFMMAFTDPRYPKLEENKKKLDETGKAMLDKDGNPIIDKIQREDDRVELVNLDKFTADEAMPVKQIVMRHAPVEPDEVKEVLVGNRKWADLNPGIGYVKDAGRKLLVARRDYLELDAGKNYVQPFNFNSLTQHVKIQFTVQLLPDENENQLTVEDFDAIFLEMAGIAPEVSISTGILNIEELTRVVVEVTEKEVTQSVEDNKPVTTLSCTAFLNVFGLIGNVDSYTITGPGVCNIVLYPIDKNKTPFRAKANLSKQIKEQAITAETGTVNERRKTKDEVSLIVRIPFRIVGENPEKGGDGIEGWIPADDDIYEDI</sequence>
<organism evidence="2 3">
    <name type="scientific">Bacteroides faecium</name>
    <dbReference type="NCBI Taxonomy" id="2715212"/>
    <lineage>
        <taxon>Bacteria</taxon>
        <taxon>Pseudomonadati</taxon>
        <taxon>Bacteroidota</taxon>
        <taxon>Bacteroidia</taxon>
        <taxon>Bacteroidales</taxon>
        <taxon>Bacteroidaceae</taxon>
        <taxon>Bacteroides</taxon>
    </lineage>
</organism>
<reference evidence="2 3" key="1">
    <citation type="submission" date="2020-03" db="EMBL/GenBank/DDBJ databases">
        <title>Genomic analysis of Bacteroides faecium CBA7301.</title>
        <authorList>
            <person name="Kim J."/>
            <person name="Roh S.W."/>
        </authorList>
    </citation>
    <scope>NUCLEOTIDE SEQUENCE [LARGE SCALE GENOMIC DNA]</scope>
    <source>
        <strain evidence="2 3">CBA7301</strain>
    </source>
</reference>
<dbReference type="AlphaFoldDB" id="A0A6H0KKB3"/>
<evidence type="ECO:0000313" key="2">
    <source>
        <dbReference type="EMBL" id="QIU93886.1"/>
    </source>
</evidence>
<evidence type="ECO:0000313" key="3">
    <source>
        <dbReference type="Proteomes" id="UP000501780"/>
    </source>
</evidence>
<accession>A0A6H0KKB3</accession>
<evidence type="ECO:0000256" key="1">
    <source>
        <dbReference type="SAM" id="MobiDB-lite"/>
    </source>
</evidence>
<protein>
    <submittedName>
        <fullName evidence="2">Uncharacterized protein</fullName>
    </submittedName>
</protein>